<proteinExistence type="predicted"/>
<evidence type="ECO:0000313" key="2">
    <source>
        <dbReference type="Proteomes" id="UP000796880"/>
    </source>
</evidence>
<dbReference type="EMBL" id="VOIH02000010">
    <property type="protein sequence ID" value="KAF3435483.1"/>
    <property type="molecule type" value="Genomic_DNA"/>
</dbReference>
<organism evidence="1 2">
    <name type="scientific">Rhamnella rubrinervis</name>
    <dbReference type="NCBI Taxonomy" id="2594499"/>
    <lineage>
        <taxon>Eukaryota</taxon>
        <taxon>Viridiplantae</taxon>
        <taxon>Streptophyta</taxon>
        <taxon>Embryophyta</taxon>
        <taxon>Tracheophyta</taxon>
        <taxon>Spermatophyta</taxon>
        <taxon>Magnoliopsida</taxon>
        <taxon>eudicotyledons</taxon>
        <taxon>Gunneridae</taxon>
        <taxon>Pentapetalae</taxon>
        <taxon>rosids</taxon>
        <taxon>fabids</taxon>
        <taxon>Rosales</taxon>
        <taxon>Rhamnaceae</taxon>
        <taxon>rhamnoid group</taxon>
        <taxon>Rhamneae</taxon>
        <taxon>Rhamnella</taxon>
    </lineage>
</organism>
<dbReference type="Proteomes" id="UP000796880">
    <property type="component" value="Unassembled WGS sequence"/>
</dbReference>
<keyword evidence="2" id="KW-1185">Reference proteome</keyword>
<dbReference type="AlphaFoldDB" id="A0A8K0DWF0"/>
<gene>
    <name evidence="1" type="ORF">FNV43_RR22572</name>
</gene>
<sequence length="373" mass="41841">MPKVNGLTNAKRWPELPAISNGKPRLFDYNGAVIPAEVTIPTLRVASAEPTGNDELRRKSLDSSEELREQALVRMTVYQQRITKYYNVMVRPQKFKMGDYVLWKVFPNTQELNAGKLGPTWEGPYQVVDVPRPGAYHLQSLNGVNMPRNSKSQYYQSGKVTRAAVRKANCPPRLKAVQSPSGGDPKRRWTDLEGEQIALALASAAWKSGGFELVHKRGIFVIRLILARGDLHILLTILLFITGIRNDPVFSLPGLERPDHVVSVLKNGVDICFLVYMLFDSGPLSHPGLQCIPLPSDLGIVESEGFQLPILLDQLVVDLRPFSFQLLDSFRSFHGSLFERKAVFFERLVCRHDINVGLSFLLECLVHLDDGII</sequence>
<accession>A0A8K0DWF0</accession>
<dbReference type="OrthoDB" id="1736794at2759"/>
<comment type="caution">
    <text evidence="1">The sequence shown here is derived from an EMBL/GenBank/DDBJ whole genome shotgun (WGS) entry which is preliminary data.</text>
</comment>
<dbReference type="PANTHER" id="PTHR48475">
    <property type="entry name" value="RIBONUCLEASE H"/>
    <property type="match status" value="1"/>
</dbReference>
<name>A0A8K0DWF0_9ROSA</name>
<dbReference type="PANTHER" id="PTHR48475:SF2">
    <property type="entry name" value="RIBONUCLEASE H"/>
    <property type="match status" value="1"/>
</dbReference>
<reference evidence="1" key="1">
    <citation type="submission" date="2020-03" db="EMBL/GenBank/DDBJ databases">
        <title>A high-quality chromosome-level genome assembly of a woody plant with both climbing and erect habits, Rhamnella rubrinervis.</title>
        <authorList>
            <person name="Lu Z."/>
            <person name="Yang Y."/>
            <person name="Zhu X."/>
            <person name="Sun Y."/>
        </authorList>
    </citation>
    <scope>NUCLEOTIDE SEQUENCE</scope>
    <source>
        <strain evidence="1">BYM</strain>
        <tissue evidence="1">Leaf</tissue>
    </source>
</reference>
<protein>
    <submittedName>
        <fullName evidence="1">Uncharacterized protein</fullName>
    </submittedName>
</protein>
<evidence type="ECO:0000313" key="1">
    <source>
        <dbReference type="EMBL" id="KAF3435483.1"/>
    </source>
</evidence>